<reference evidence="3" key="1">
    <citation type="submission" date="2013-07" db="EMBL/GenBank/DDBJ databases">
        <title>The Genome Sequence of Cryptococcus pinus CBS10737.</title>
        <authorList>
            <consortium name="The Broad Institute Genome Sequencing Platform"/>
            <person name="Cuomo C."/>
            <person name="Litvintseva A."/>
            <person name="Chen Y."/>
            <person name="Heitman J."/>
            <person name="Sun S."/>
            <person name="Springer D."/>
            <person name="Dromer F."/>
            <person name="Young S.K."/>
            <person name="Zeng Q."/>
            <person name="Gargeya S."/>
            <person name="Fitzgerald M."/>
            <person name="Abouelleil A."/>
            <person name="Alvarado L."/>
            <person name="Berlin A.M."/>
            <person name="Chapman S.B."/>
            <person name="Dewar J."/>
            <person name="Goldberg J."/>
            <person name="Griggs A."/>
            <person name="Gujja S."/>
            <person name="Hansen M."/>
            <person name="Howarth C."/>
            <person name="Imamovic A."/>
            <person name="Larimer J."/>
            <person name="McCowan C."/>
            <person name="Murphy C."/>
            <person name="Pearson M."/>
            <person name="Priest M."/>
            <person name="Roberts A."/>
            <person name="Saif S."/>
            <person name="Shea T."/>
            <person name="Sykes S."/>
            <person name="Wortman J."/>
            <person name="Nusbaum C."/>
            <person name="Birren B."/>
        </authorList>
    </citation>
    <scope>NUCLEOTIDE SEQUENCE [LARGE SCALE GENOMIC DNA]</scope>
    <source>
        <strain evidence="3">CBS 10737</strain>
    </source>
</reference>
<evidence type="ECO:0000256" key="1">
    <source>
        <dbReference type="SAM" id="MobiDB-lite"/>
    </source>
</evidence>
<keyword evidence="5" id="KW-1185">Reference proteome</keyword>
<evidence type="ECO:0000259" key="2">
    <source>
        <dbReference type="PROSITE" id="PS50076"/>
    </source>
</evidence>
<dbReference type="PANTHER" id="PTHR44825">
    <property type="match status" value="1"/>
</dbReference>
<dbReference type="KEGG" id="kpin:30169994"/>
<dbReference type="EMBL" id="KI894008">
    <property type="protein sequence ID" value="OCF52336.1"/>
    <property type="molecule type" value="Genomic_DNA"/>
</dbReference>
<dbReference type="STRING" id="1296096.A0A1B9I9W8"/>
<dbReference type="SUPFAM" id="SSF46565">
    <property type="entry name" value="Chaperone J-domain"/>
    <property type="match status" value="1"/>
</dbReference>
<dbReference type="InterPro" id="IPR001623">
    <property type="entry name" value="DnaJ_domain"/>
</dbReference>
<dbReference type="AlphaFoldDB" id="A0A1B9I9W8"/>
<feature type="domain" description="J" evidence="2">
    <location>
        <begin position="11"/>
        <end position="62"/>
    </location>
</feature>
<dbReference type="CDD" id="cd06257">
    <property type="entry name" value="DnaJ"/>
    <property type="match status" value="1"/>
</dbReference>
<proteinExistence type="predicted"/>
<name>A0A1B9I9W8_9TREE</name>
<dbReference type="GeneID" id="30169994"/>
<organism evidence="3">
    <name type="scientific">Kwoniella pini CBS 10737</name>
    <dbReference type="NCBI Taxonomy" id="1296096"/>
    <lineage>
        <taxon>Eukaryota</taxon>
        <taxon>Fungi</taxon>
        <taxon>Dikarya</taxon>
        <taxon>Basidiomycota</taxon>
        <taxon>Agaricomycotina</taxon>
        <taxon>Tremellomycetes</taxon>
        <taxon>Tremellales</taxon>
        <taxon>Cryptococcaceae</taxon>
        <taxon>Kwoniella</taxon>
    </lineage>
</organism>
<accession>A0A1B9I9W8</accession>
<evidence type="ECO:0000313" key="5">
    <source>
        <dbReference type="Proteomes" id="UP000094020"/>
    </source>
</evidence>
<sequence>MPKVIRLDQPTYYEILGIEEAAESCEDRNLHDPSAKDTFQQVQEAYEVLSDPERRTIYDDKLESLRNPPAPPCFSAYPGTFRPPSRNPARPVFQQPPPFHPLHGTPMMVPSAKIIWFKTRLVQRISSPSSALATTGPNYSNSPLPALAKRLCTENDDGYGGSFSETTMDGGSESKN</sequence>
<dbReference type="InterPro" id="IPR018253">
    <property type="entry name" value="DnaJ_domain_CS"/>
</dbReference>
<dbReference type="PROSITE" id="PS00636">
    <property type="entry name" value="DNAJ_1"/>
    <property type="match status" value="1"/>
</dbReference>
<dbReference type="Pfam" id="PF00226">
    <property type="entry name" value="DnaJ"/>
    <property type="match status" value="1"/>
</dbReference>
<evidence type="ECO:0000313" key="3">
    <source>
        <dbReference type="EMBL" id="OCF52336.1"/>
    </source>
</evidence>
<dbReference type="OrthoDB" id="10250354at2759"/>
<reference evidence="3" key="3">
    <citation type="submission" date="2016-07" db="EMBL/GenBank/DDBJ databases">
        <title>Evolution of pathogenesis and genome organization in the Tremellales.</title>
        <authorList>
            <person name="Cuomo C."/>
            <person name="Litvintseva A."/>
            <person name="Heitman J."/>
            <person name="Chen Y."/>
            <person name="Sun S."/>
            <person name="Springer D."/>
            <person name="Dromer F."/>
            <person name="Young S."/>
            <person name="Zeng Q."/>
            <person name="Chapman S."/>
            <person name="Gujja S."/>
            <person name="Saif S."/>
            <person name="Birren B."/>
        </authorList>
    </citation>
    <scope>NUCLEOTIDE SEQUENCE</scope>
    <source>
        <strain evidence="3">CBS 10737</strain>
    </source>
</reference>
<reference evidence="4" key="2">
    <citation type="submission" date="2013-07" db="EMBL/GenBank/DDBJ databases">
        <authorList>
            <consortium name="The Broad Institute Genome Sequencing Platform"/>
            <person name="Cuomo C."/>
            <person name="Litvintseva A."/>
            <person name="Chen Y."/>
            <person name="Heitman J."/>
            <person name="Sun S."/>
            <person name="Springer D."/>
            <person name="Dromer F."/>
            <person name="Young S.K."/>
            <person name="Zeng Q."/>
            <person name="Gargeya S."/>
            <person name="Fitzgerald M."/>
            <person name="Abouelleil A."/>
            <person name="Alvarado L."/>
            <person name="Berlin A.M."/>
            <person name="Chapman S.B."/>
            <person name="Dewar J."/>
            <person name="Goldberg J."/>
            <person name="Griggs A."/>
            <person name="Gujja S."/>
            <person name="Hansen M."/>
            <person name="Howarth C."/>
            <person name="Imamovic A."/>
            <person name="Larimer J."/>
            <person name="McCowan C."/>
            <person name="Murphy C."/>
            <person name="Pearson M."/>
            <person name="Priest M."/>
            <person name="Roberts A."/>
            <person name="Saif S."/>
            <person name="Shea T."/>
            <person name="Sykes S."/>
            <person name="Wortman J."/>
            <person name="Nusbaum C."/>
            <person name="Birren B."/>
        </authorList>
    </citation>
    <scope>NUCLEOTIDE SEQUENCE</scope>
    <source>
        <strain evidence="4">CBS 10737</strain>
    </source>
</reference>
<feature type="region of interest" description="Disordered" evidence="1">
    <location>
        <begin position="155"/>
        <end position="176"/>
    </location>
</feature>
<dbReference type="InterPro" id="IPR036869">
    <property type="entry name" value="J_dom_sf"/>
</dbReference>
<dbReference type="Gene3D" id="1.10.287.110">
    <property type="entry name" value="DnaJ domain"/>
    <property type="match status" value="1"/>
</dbReference>
<dbReference type="RefSeq" id="XP_019013555.1">
    <property type="nucleotide sequence ID" value="XM_019153394.1"/>
</dbReference>
<dbReference type="SMART" id="SM00271">
    <property type="entry name" value="DnaJ"/>
    <property type="match status" value="1"/>
</dbReference>
<dbReference type="InterPro" id="IPR052763">
    <property type="entry name" value="DnaJ_C4"/>
</dbReference>
<dbReference type="EMBL" id="CP144522">
    <property type="protein sequence ID" value="WWC69431.1"/>
    <property type="molecule type" value="Genomic_DNA"/>
</dbReference>
<feature type="region of interest" description="Disordered" evidence="1">
    <location>
        <begin position="69"/>
        <end position="100"/>
    </location>
</feature>
<gene>
    <name evidence="3" type="ORF">I206_01625</name>
    <name evidence="4" type="ORF">I206_103370</name>
</gene>
<dbReference type="PROSITE" id="PS50076">
    <property type="entry name" value="DNAJ_2"/>
    <property type="match status" value="1"/>
</dbReference>
<protein>
    <recommendedName>
        <fullName evidence="2">J domain-containing protein</fullName>
    </recommendedName>
</protein>
<dbReference type="Proteomes" id="UP000094020">
    <property type="component" value="Chromosome 4"/>
</dbReference>
<reference evidence="4" key="4">
    <citation type="submission" date="2024-02" db="EMBL/GenBank/DDBJ databases">
        <title>Comparative genomics of Cryptococcus and Kwoniella reveals pathogenesis evolution and contrasting modes of karyotype evolution via chromosome fusion or intercentromeric recombination.</title>
        <authorList>
            <person name="Coelho M.A."/>
            <person name="David-Palma M."/>
            <person name="Shea T."/>
            <person name="Bowers K."/>
            <person name="McGinley-Smith S."/>
            <person name="Mohammad A.W."/>
            <person name="Gnirke A."/>
            <person name="Yurkov A.M."/>
            <person name="Nowrousian M."/>
            <person name="Sun S."/>
            <person name="Cuomo C.A."/>
            <person name="Heitman J."/>
        </authorList>
    </citation>
    <scope>NUCLEOTIDE SEQUENCE</scope>
    <source>
        <strain evidence="4">CBS 10737</strain>
    </source>
</reference>
<dbReference type="PANTHER" id="PTHR44825:SF1">
    <property type="entry name" value="DNAJ HOMOLOG SUBFAMILY C MEMBER 4"/>
    <property type="match status" value="1"/>
</dbReference>
<evidence type="ECO:0000313" key="4">
    <source>
        <dbReference type="EMBL" id="WWC69431.1"/>
    </source>
</evidence>